<organism evidence="1 2">
    <name type="scientific">Inconstantimicrobium mannanitabidum</name>
    <dbReference type="NCBI Taxonomy" id="1604901"/>
    <lineage>
        <taxon>Bacteria</taxon>
        <taxon>Bacillati</taxon>
        <taxon>Bacillota</taxon>
        <taxon>Clostridia</taxon>
        <taxon>Eubacteriales</taxon>
        <taxon>Clostridiaceae</taxon>
        <taxon>Inconstantimicrobium</taxon>
    </lineage>
</organism>
<accession>A0ACB5RH26</accession>
<evidence type="ECO:0000313" key="2">
    <source>
        <dbReference type="Proteomes" id="UP001058074"/>
    </source>
</evidence>
<sequence>MKINITRYLIVIIKNFNIVNVKYIINFGIGNEKIFYNVSIFEIYNKLFLIYNYMMRGVFK</sequence>
<name>A0ACB5RH26_9CLOT</name>
<proteinExistence type="predicted"/>
<gene>
    <name evidence="1" type="ORF">rsdtw13_36400</name>
</gene>
<protein>
    <submittedName>
        <fullName evidence="1">Uncharacterized protein</fullName>
    </submittedName>
</protein>
<keyword evidence="2" id="KW-1185">Reference proteome</keyword>
<comment type="caution">
    <text evidence="1">The sequence shown here is derived from an EMBL/GenBank/DDBJ whole genome shotgun (WGS) entry which is preliminary data.</text>
</comment>
<evidence type="ECO:0000313" key="1">
    <source>
        <dbReference type="EMBL" id="GKX68382.1"/>
    </source>
</evidence>
<reference evidence="1" key="1">
    <citation type="journal article" date="2025" name="Int. J. Syst. Evol. Microbiol.">
        <title>Inconstantimicrobium mannanitabidum sp. nov., a novel member of the family Clostridiaceae isolated from anoxic soil under the treatment of reductive soil disinfestation.</title>
        <authorList>
            <person name="Ueki A."/>
            <person name="Tonouchi A."/>
            <person name="Honma S."/>
            <person name="Kaku N."/>
            <person name="Ueki K."/>
        </authorList>
    </citation>
    <scope>NUCLEOTIDE SEQUENCE</scope>
    <source>
        <strain evidence="1">TW13</strain>
    </source>
</reference>
<dbReference type="Proteomes" id="UP001058074">
    <property type="component" value="Unassembled WGS sequence"/>
</dbReference>
<dbReference type="EMBL" id="BROD01000001">
    <property type="protein sequence ID" value="GKX68382.1"/>
    <property type="molecule type" value="Genomic_DNA"/>
</dbReference>